<dbReference type="SMART" id="SM00507">
    <property type="entry name" value="HNHc"/>
    <property type="match status" value="1"/>
</dbReference>
<dbReference type="eggNOG" id="COG1403">
    <property type="taxonomic scope" value="Bacteria"/>
</dbReference>
<keyword evidence="2" id="KW-0808">Transferase</keyword>
<feature type="domain" description="HNH nuclease" evidence="1">
    <location>
        <begin position="1"/>
        <end position="47"/>
    </location>
</feature>
<dbReference type="InterPro" id="IPR002711">
    <property type="entry name" value="HNH"/>
</dbReference>
<evidence type="ECO:0000313" key="2">
    <source>
        <dbReference type="EMBL" id="ACO79352.1"/>
    </source>
</evidence>
<accession>C1DNZ9</accession>
<dbReference type="Gene3D" id="1.10.30.50">
    <property type="match status" value="1"/>
</dbReference>
<dbReference type="RefSeq" id="WP_012701736.1">
    <property type="nucleotide sequence ID" value="NC_012560.1"/>
</dbReference>
<dbReference type="GO" id="GO:0008270">
    <property type="term" value="F:zinc ion binding"/>
    <property type="evidence" value="ECO:0007669"/>
    <property type="project" value="InterPro"/>
</dbReference>
<dbReference type="GO" id="GO:0004519">
    <property type="term" value="F:endonuclease activity"/>
    <property type="evidence" value="ECO:0007669"/>
    <property type="project" value="InterPro"/>
</dbReference>
<sequence>MEQGGRCPGNQPITEISGWHVHHLVRRVDGGPDINSNLVMVHPNCHNQIHVNGLKVVKLVRESGL</sequence>
<dbReference type="OrthoDB" id="9802640at2"/>
<keyword evidence="2" id="KW-0548">Nucleotidyltransferase</keyword>
<dbReference type="Pfam" id="PF01844">
    <property type="entry name" value="HNH"/>
    <property type="match status" value="1"/>
</dbReference>
<evidence type="ECO:0000259" key="1">
    <source>
        <dbReference type="SMART" id="SM00507"/>
    </source>
</evidence>
<dbReference type="AlphaFoldDB" id="C1DNZ9"/>
<keyword evidence="2" id="KW-0695">RNA-directed DNA polymerase</keyword>
<dbReference type="InterPro" id="IPR003615">
    <property type="entry name" value="HNH_nuc"/>
</dbReference>
<dbReference type="GO" id="GO:0003964">
    <property type="term" value="F:RNA-directed DNA polymerase activity"/>
    <property type="evidence" value="ECO:0007669"/>
    <property type="project" value="UniProtKB-KW"/>
</dbReference>
<name>C1DNZ9_AZOVD</name>
<gene>
    <name evidence="2" type="ordered locus">Avin_31890</name>
</gene>
<dbReference type="HOGENOM" id="CLU_2840276_0_0_6"/>
<proteinExistence type="predicted"/>
<evidence type="ECO:0000313" key="3">
    <source>
        <dbReference type="Proteomes" id="UP000002424"/>
    </source>
</evidence>
<protein>
    <submittedName>
        <fullName evidence="2">Retron-type reverse transcriptase protein</fullName>
    </submittedName>
</protein>
<dbReference type="GeneID" id="88188135"/>
<dbReference type="Proteomes" id="UP000002424">
    <property type="component" value="Chromosome"/>
</dbReference>
<dbReference type="KEGG" id="avn:Avin_31890"/>
<keyword evidence="3" id="KW-1185">Reference proteome</keyword>
<dbReference type="EnsemblBacteria" id="ACO79352">
    <property type="protein sequence ID" value="ACO79352"/>
    <property type="gene ID" value="Avin_31890"/>
</dbReference>
<reference evidence="2 3" key="1">
    <citation type="journal article" date="2009" name="J. Bacteriol.">
        <title>Genome sequence of Azotobacter vinelandii, an obligate aerobe specialized to support diverse anaerobic metabolic processes.</title>
        <authorList>
            <person name="Setubal J.C."/>
            <person name="dos Santos P."/>
            <person name="Goldman B.S."/>
            <person name="Ertesvag H."/>
            <person name="Espin G."/>
            <person name="Rubio L.M."/>
            <person name="Valla S."/>
            <person name="Almeida N.F."/>
            <person name="Balasubramanian D."/>
            <person name="Cromes L."/>
            <person name="Curatti L."/>
            <person name="Du Z."/>
            <person name="Godsy E."/>
            <person name="Goodner B."/>
            <person name="Hellner-Burris K."/>
            <person name="Hernandez J.A."/>
            <person name="Houmiel K."/>
            <person name="Imperial J."/>
            <person name="Kennedy C."/>
            <person name="Larson T.J."/>
            <person name="Latreille P."/>
            <person name="Ligon L.S."/>
            <person name="Lu J."/>
            <person name="Maerk M."/>
            <person name="Miller N.M."/>
            <person name="Norton S."/>
            <person name="O'Carroll I.P."/>
            <person name="Paulsen I."/>
            <person name="Raulfs E.C."/>
            <person name="Roemer R."/>
            <person name="Rosser J."/>
            <person name="Segura D."/>
            <person name="Slater S."/>
            <person name="Stricklin S.L."/>
            <person name="Studholme D.J."/>
            <person name="Sun J."/>
            <person name="Viana C.J."/>
            <person name="Wallin E."/>
            <person name="Wang B."/>
            <person name="Wheeler C."/>
            <person name="Zhu H."/>
            <person name="Dean D.R."/>
            <person name="Dixon R."/>
            <person name="Wood D."/>
        </authorList>
    </citation>
    <scope>NUCLEOTIDE SEQUENCE [LARGE SCALE GENOMIC DNA]</scope>
    <source>
        <strain evidence="3">DJ / ATCC BAA-1303</strain>
    </source>
</reference>
<dbReference type="EMBL" id="CP001157">
    <property type="protein sequence ID" value="ACO79352.1"/>
    <property type="molecule type" value="Genomic_DNA"/>
</dbReference>
<dbReference type="CDD" id="cd00085">
    <property type="entry name" value="HNHc"/>
    <property type="match status" value="1"/>
</dbReference>
<organism evidence="2 3">
    <name type="scientific">Azotobacter vinelandii (strain DJ / ATCC BAA-1303)</name>
    <dbReference type="NCBI Taxonomy" id="322710"/>
    <lineage>
        <taxon>Bacteria</taxon>
        <taxon>Pseudomonadati</taxon>
        <taxon>Pseudomonadota</taxon>
        <taxon>Gammaproteobacteria</taxon>
        <taxon>Pseudomonadales</taxon>
        <taxon>Pseudomonadaceae</taxon>
        <taxon>Azotobacter</taxon>
    </lineage>
</organism>
<dbReference type="GO" id="GO:0003676">
    <property type="term" value="F:nucleic acid binding"/>
    <property type="evidence" value="ECO:0007669"/>
    <property type="project" value="InterPro"/>
</dbReference>